<protein>
    <submittedName>
        <fullName evidence="1">Twin-arginine translocation signal domain-containing protein</fullName>
    </submittedName>
</protein>
<proteinExistence type="predicted"/>
<dbReference type="EMBL" id="JBHSWV010000382">
    <property type="protein sequence ID" value="MFC6767471.1"/>
    <property type="molecule type" value="Genomic_DNA"/>
</dbReference>
<evidence type="ECO:0000313" key="1">
    <source>
        <dbReference type="EMBL" id="MFC6767471.1"/>
    </source>
</evidence>
<dbReference type="AlphaFoldDB" id="A0ABD5SW47"/>
<gene>
    <name evidence="1" type="ORF">ACFQE6_21515</name>
</gene>
<dbReference type="PROSITE" id="PS51318">
    <property type="entry name" value="TAT"/>
    <property type="match status" value="1"/>
</dbReference>
<comment type="caution">
    <text evidence="1">The sequence shown here is derived from an EMBL/GenBank/DDBJ whole genome shotgun (WGS) entry which is preliminary data.</text>
</comment>
<organism evidence="1 2">
    <name type="scientific">Natrinema soli</name>
    <dbReference type="NCBI Taxonomy" id="1930624"/>
    <lineage>
        <taxon>Archaea</taxon>
        <taxon>Methanobacteriati</taxon>
        <taxon>Methanobacteriota</taxon>
        <taxon>Stenosarchaea group</taxon>
        <taxon>Halobacteria</taxon>
        <taxon>Halobacteriales</taxon>
        <taxon>Natrialbaceae</taxon>
        <taxon>Natrinema</taxon>
    </lineage>
</organism>
<accession>A0ABD5SW47</accession>
<dbReference type="NCBIfam" id="TIGR01409">
    <property type="entry name" value="TAT_signal_seq"/>
    <property type="match status" value="1"/>
</dbReference>
<keyword evidence="2" id="KW-1185">Reference proteome</keyword>
<evidence type="ECO:0000313" key="2">
    <source>
        <dbReference type="Proteomes" id="UP001596383"/>
    </source>
</evidence>
<reference evidence="1 2" key="1">
    <citation type="journal article" date="2019" name="Int. J. Syst. Evol. Microbiol.">
        <title>The Global Catalogue of Microorganisms (GCM) 10K type strain sequencing project: providing services to taxonomists for standard genome sequencing and annotation.</title>
        <authorList>
            <consortium name="The Broad Institute Genomics Platform"/>
            <consortium name="The Broad Institute Genome Sequencing Center for Infectious Disease"/>
            <person name="Wu L."/>
            <person name="Ma J."/>
        </authorList>
    </citation>
    <scope>NUCLEOTIDE SEQUENCE [LARGE SCALE GENOMIC DNA]</scope>
    <source>
        <strain evidence="1 2">LMG 29247</strain>
    </source>
</reference>
<dbReference type="InterPro" id="IPR006311">
    <property type="entry name" value="TAT_signal"/>
</dbReference>
<dbReference type="Proteomes" id="UP001596383">
    <property type="component" value="Unassembled WGS sequence"/>
</dbReference>
<dbReference type="InterPro" id="IPR019546">
    <property type="entry name" value="TAT_signal_bac_arc"/>
</dbReference>
<name>A0ABD5SW47_9EURY</name>
<dbReference type="RefSeq" id="WP_273740375.1">
    <property type="nucleotide sequence ID" value="NZ_JAQIVI010000382.1"/>
</dbReference>
<sequence>MSAQSPRPTDSDGVSRRGFFKRAAIAGGAVVTVGAGGS</sequence>
<feature type="non-terminal residue" evidence="1">
    <location>
        <position position="38"/>
    </location>
</feature>